<accession>A0A4Z2GA10</accession>
<keyword evidence="2" id="KW-1185">Reference proteome</keyword>
<protein>
    <submittedName>
        <fullName evidence="1">Uncharacterized protein</fullName>
    </submittedName>
</protein>
<proteinExistence type="predicted"/>
<evidence type="ECO:0000313" key="2">
    <source>
        <dbReference type="Proteomes" id="UP000314294"/>
    </source>
</evidence>
<evidence type="ECO:0000313" key="1">
    <source>
        <dbReference type="EMBL" id="TNN49372.1"/>
    </source>
</evidence>
<reference evidence="1 2" key="1">
    <citation type="submission" date="2019-03" db="EMBL/GenBank/DDBJ databases">
        <title>First draft genome of Liparis tanakae, snailfish: a comprehensive survey of snailfish specific genes.</title>
        <authorList>
            <person name="Kim W."/>
            <person name="Song I."/>
            <person name="Jeong J.-H."/>
            <person name="Kim D."/>
            <person name="Kim S."/>
            <person name="Ryu S."/>
            <person name="Song J.Y."/>
            <person name="Lee S.K."/>
        </authorList>
    </citation>
    <scope>NUCLEOTIDE SEQUENCE [LARGE SCALE GENOMIC DNA]</scope>
    <source>
        <tissue evidence="1">Muscle</tissue>
    </source>
</reference>
<gene>
    <name evidence="1" type="ORF">EYF80_040433</name>
</gene>
<organism evidence="1 2">
    <name type="scientific">Liparis tanakae</name>
    <name type="common">Tanaka's snailfish</name>
    <dbReference type="NCBI Taxonomy" id="230148"/>
    <lineage>
        <taxon>Eukaryota</taxon>
        <taxon>Metazoa</taxon>
        <taxon>Chordata</taxon>
        <taxon>Craniata</taxon>
        <taxon>Vertebrata</taxon>
        <taxon>Euteleostomi</taxon>
        <taxon>Actinopterygii</taxon>
        <taxon>Neopterygii</taxon>
        <taxon>Teleostei</taxon>
        <taxon>Neoteleostei</taxon>
        <taxon>Acanthomorphata</taxon>
        <taxon>Eupercaria</taxon>
        <taxon>Perciformes</taxon>
        <taxon>Cottioidei</taxon>
        <taxon>Cottales</taxon>
        <taxon>Liparidae</taxon>
        <taxon>Liparis</taxon>
    </lineage>
</organism>
<sequence length="72" mass="7571">MLVEGGAVCRPPPSTETCPMLCNSVCLLVVVSLKTSMGVYSAAHSFFLKLVSQSNSSFPSDQSQEGVHSHGV</sequence>
<dbReference type="AlphaFoldDB" id="A0A4Z2GA10"/>
<dbReference type="Proteomes" id="UP000314294">
    <property type="component" value="Unassembled WGS sequence"/>
</dbReference>
<comment type="caution">
    <text evidence="1">The sequence shown here is derived from an EMBL/GenBank/DDBJ whole genome shotgun (WGS) entry which is preliminary data.</text>
</comment>
<dbReference type="EMBL" id="SRLO01000659">
    <property type="protein sequence ID" value="TNN49372.1"/>
    <property type="molecule type" value="Genomic_DNA"/>
</dbReference>
<name>A0A4Z2GA10_9TELE</name>